<gene>
    <name evidence="6" type="ORF">FYJ50_08965</name>
</gene>
<comment type="caution">
    <text evidence="6">The sequence shown here is derived from an EMBL/GenBank/DDBJ whole genome shotgun (WGS) entry which is preliminary data.</text>
</comment>
<evidence type="ECO:0000313" key="7">
    <source>
        <dbReference type="Proteomes" id="UP000470082"/>
    </source>
</evidence>
<dbReference type="PANTHER" id="PTHR37306">
    <property type="entry name" value="COLICIN V PRODUCTION PROTEIN"/>
    <property type="match status" value="1"/>
</dbReference>
<feature type="transmembrane region" description="Helical" evidence="5">
    <location>
        <begin position="107"/>
        <end position="132"/>
    </location>
</feature>
<dbReference type="Pfam" id="PF02674">
    <property type="entry name" value="Colicin_V"/>
    <property type="match status" value="1"/>
</dbReference>
<reference evidence="6 7" key="1">
    <citation type="submission" date="2019-08" db="EMBL/GenBank/DDBJ databases">
        <title>In-depth cultivation of the pig gut microbiome towards novel bacterial diversity and tailored functional studies.</title>
        <authorList>
            <person name="Wylensek D."/>
            <person name="Hitch T.C.A."/>
            <person name="Clavel T."/>
        </authorList>
    </citation>
    <scope>NUCLEOTIDE SEQUENCE [LARGE SCALE GENOMIC DNA]</scope>
    <source>
        <strain evidence="6 7">LKV-178-WT-2G</strain>
    </source>
</reference>
<evidence type="ECO:0000256" key="5">
    <source>
        <dbReference type="SAM" id="Phobius"/>
    </source>
</evidence>
<dbReference type="GO" id="GO:0009403">
    <property type="term" value="P:toxin biosynthetic process"/>
    <property type="evidence" value="ECO:0007669"/>
    <property type="project" value="InterPro"/>
</dbReference>
<organism evidence="6 7">
    <name type="scientific">Floccifex porci</name>
    <dbReference type="NCBI Taxonomy" id="2606629"/>
    <lineage>
        <taxon>Bacteria</taxon>
        <taxon>Bacillati</taxon>
        <taxon>Bacillota</taxon>
        <taxon>Erysipelotrichia</taxon>
        <taxon>Erysipelotrichales</taxon>
        <taxon>Erysipelotrichaceae</taxon>
        <taxon>Floccifex</taxon>
    </lineage>
</organism>
<proteinExistence type="predicted"/>
<dbReference type="Proteomes" id="UP000470082">
    <property type="component" value="Unassembled WGS sequence"/>
</dbReference>
<evidence type="ECO:0000256" key="4">
    <source>
        <dbReference type="ARBA" id="ARBA00023136"/>
    </source>
</evidence>
<dbReference type="EMBL" id="VUMM01000024">
    <property type="protein sequence ID" value="MSS02214.1"/>
    <property type="molecule type" value="Genomic_DNA"/>
</dbReference>
<evidence type="ECO:0000256" key="3">
    <source>
        <dbReference type="ARBA" id="ARBA00022989"/>
    </source>
</evidence>
<evidence type="ECO:0000313" key="6">
    <source>
        <dbReference type="EMBL" id="MSS02214.1"/>
    </source>
</evidence>
<keyword evidence="4 5" id="KW-0472">Membrane</keyword>
<comment type="subcellular location">
    <subcellularLocation>
        <location evidence="1">Membrane</location>
        <topology evidence="1">Multi-pass membrane protein</topology>
    </subcellularLocation>
</comment>
<dbReference type="GO" id="GO:0016020">
    <property type="term" value="C:membrane"/>
    <property type="evidence" value="ECO:0007669"/>
    <property type="project" value="UniProtKB-SubCell"/>
</dbReference>
<feature type="transmembrane region" description="Helical" evidence="5">
    <location>
        <begin position="70"/>
        <end position="87"/>
    </location>
</feature>
<name>A0A7X2N4C4_9FIRM</name>
<evidence type="ECO:0000256" key="2">
    <source>
        <dbReference type="ARBA" id="ARBA00022692"/>
    </source>
</evidence>
<protein>
    <submittedName>
        <fullName evidence="6">CvpA family protein</fullName>
    </submittedName>
</protein>
<dbReference type="RefSeq" id="WP_154461214.1">
    <property type="nucleotide sequence ID" value="NZ_JAQYTQ010000085.1"/>
</dbReference>
<keyword evidence="3 5" id="KW-1133">Transmembrane helix</keyword>
<accession>A0A7X2N4C4</accession>
<feature type="transmembrane region" description="Helical" evidence="5">
    <location>
        <begin position="31"/>
        <end position="50"/>
    </location>
</feature>
<keyword evidence="7" id="KW-1185">Reference proteome</keyword>
<feature type="transmembrane region" description="Helical" evidence="5">
    <location>
        <begin position="6"/>
        <end position="24"/>
    </location>
</feature>
<keyword evidence="2 5" id="KW-0812">Transmembrane</keyword>
<dbReference type="AlphaFoldDB" id="A0A7X2N4C4"/>
<evidence type="ECO:0000256" key="1">
    <source>
        <dbReference type="ARBA" id="ARBA00004141"/>
    </source>
</evidence>
<dbReference type="PANTHER" id="PTHR37306:SF1">
    <property type="entry name" value="COLICIN V PRODUCTION PROTEIN"/>
    <property type="match status" value="1"/>
</dbReference>
<dbReference type="InterPro" id="IPR003825">
    <property type="entry name" value="Colicin-V_CvpA"/>
</dbReference>
<sequence>MTFSIEAYSIYFGILIFICICMLISGYKKGFVLQILDLFACFVSFFIAFYFSEKMAYMIPFLSISFLNRILWFFILYIFSKCIYTLIENMIKKGIHKTKLKKTDQFFGLCTGALKAFCFMILVVFICSLPFFSQGKDFIENTPLNYIGGWLDESGIKSGD</sequence>